<proteinExistence type="predicted"/>
<evidence type="ECO:0000256" key="1">
    <source>
        <dbReference type="ARBA" id="ARBA00004141"/>
    </source>
</evidence>
<dbReference type="FunFam" id="3.10.580.10:FF:000002">
    <property type="entry name" value="Magnesium/cobalt efflux protein CorC"/>
    <property type="match status" value="1"/>
</dbReference>
<evidence type="ECO:0000313" key="12">
    <source>
        <dbReference type="EMBL" id="HGU34561.1"/>
    </source>
</evidence>
<dbReference type="InterPro" id="IPR005170">
    <property type="entry name" value="Transptr-assoc_dom"/>
</dbReference>
<dbReference type="Gene3D" id="3.30.465.10">
    <property type="match status" value="1"/>
</dbReference>
<feature type="transmembrane region" description="Helical" evidence="9">
    <location>
        <begin position="91"/>
        <end position="111"/>
    </location>
</feature>
<comment type="caution">
    <text evidence="12">The sequence shown here is derived from an EMBL/GenBank/DDBJ whole genome shotgun (WGS) entry which is preliminary data.</text>
</comment>
<dbReference type="PROSITE" id="PS51846">
    <property type="entry name" value="CNNM"/>
    <property type="match status" value="1"/>
</dbReference>
<dbReference type="PANTHER" id="PTHR22777:SF17">
    <property type="entry name" value="UPF0053 PROTEIN SLL0260"/>
    <property type="match status" value="1"/>
</dbReference>
<evidence type="ECO:0000256" key="8">
    <source>
        <dbReference type="PROSITE-ProRule" id="PRU01193"/>
    </source>
</evidence>
<sequence>MTETFLADIVLMLVLLFLSAFFSSAETAFFSIPKTKAIHLAREVGGVFSMILRLKEDPHTLLTTLLIGNNLINIGASAFATSIALKIFPTYAISIAIGVVTFFILVFGEVFPKSIAAQNNILIARLTVYPIFWLSILFRPIVWFLNFIPRITQRLKPPNKVSEEELLTFVEMVEEEGEIKQEERELIHKIFRFDDTSASEIMTPRADMFVIDINKPFDLKTVAESGFTRIPVIENDIDHVVGILNIKDVFFHQATRSTPIDIRRIMREPYFVPENKKLDRLLHQFKKRKNHIAIVVDEYGGVSGLISLEDVLEEIVGEISDETDTEEPYVIKTKPNEWIVLGKTDIEEVNRKIPMQIPDSREYDTFSGFILSHIGHIPHEKEEIRIDPFLIVVKEMAGNRINRLLVRQLSDTPSSDQA</sequence>
<dbReference type="InterPro" id="IPR046342">
    <property type="entry name" value="CBS_dom_sf"/>
</dbReference>
<dbReference type="SUPFAM" id="SSF56176">
    <property type="entry name" value="FAD-binding/transporter-associated domain-like"/>
    <property type="match status" value="1"/>
</dbReference>
<keyword evidence="5 7" id="KW-0129">CBS domain</keyword>
<evidence type="ECO:0000256" key="4">
    <source>
        <dbReference type="ARBA" id="ARBA00022989"/>
    </source>
</evidence>
<evidence type="ECO:0000259" key="10">
    <source>
        <dbReference type="PROSITE" id="PS51371"/>
    </source>
</evidence>
<organism evidence="12">
    <name type="scientific">Desulfatirhabdium butyrativorans</name>
    <dbReference type="NCBI Taxonomy" id="340467"/>
    <lineage>
        <taxon>Bacteria</taxon>
        <taxon>Pseudomonadati</taxon>
        <taxon>Thermodesulfobacteriota</taxon>
        <taxon>Desulfobacteria</taxon>
        <taxon>Desulfobacterales</taxon>
        <taxon>Desulfatirhabdiaceae</taxon>
        <taxon>Desulfatirhabdium</taxon>
    </lineage>
</organism>
<feature type="transmembrane region" description="Helical" evidence="9">
    <location>
        <begin position="60"/>
        <end position="85"/>
    </location>
</feature>
<feature type="domain" description="CBS" evidence="10">
    <location>
        <begin position="265"/>
        <end position="322"/>
    </location>
</feature>
<dbReference type="PANTHER" id="PTHR22777">
    <property type="entry name" value="HEMOLYSIN-RELATED"/>
    <property type="match status" value="1"/>
</dbReference>
<keyword evidence="4 8" id="KW-1133">Transmembrane helix</keyword>
<feature type="transmembrane region" description="Helical" evidence="9">
    <location>
        <begin position="6"/>
        <end position="32"/>
    </location>
</feature>
<dbReference type="Pfam" id="PF00571">
    <property type="entry name" value="CBS"/>
    <property type="match status" value="1"/>
</dbReference>
<dbReference type="Gene3D" id="3.10.580.10">
    <property type="entry name" value="CBS-domain"/>
    <property type="match status" value="1"/>
</dbReference>
<dbReference type="Pfam" id="PF03471">
    <property type="entry name" value="CorC_HlyC"/>
    <property type="match status" value="1"/>
</dbReference>
<dbReference type="SMART" id="SM01091">
    <property type="entry name" value="CorC_HlyC"/>
    <property type="match status" value="1"/>
</dbReference>
<accession>A0A7C4RUR0</accession>
<evidence type="ECO:0000256" key="9">
    <source>
        <dbReference type="SAM" id="Phobius"/>
    </source>
</evidence>
<dbReference type="CDD" id="cd04590">
    <property type="entry name" value="CBS_pair_CorC_HlyC_assoc"/>
    <property type="match status" value="1"/>
</dbReference>
<evidence type="ECO:0000256" key="5">
    <source>
        <dbReference type="ARBA" id="ARBA00023122"/>
    </source>
</evidence>
<evidence type="ECO:0000256" key="6">
    <source>
        <dbReference type="ARBA" id="ARBA00023136"/>
    </source>
</evidence>
<keyword evidence="3" id="KW-0677">Repeat</keyword>
<protein>
    <submittedName>
        <fullName evidence="12">HlyC/CorC family transporter</fullName>
    </submittedName>
</protein>
<evidence type="ECO:0000256" key="3">
    <source>
        <dbReference type="ARBA" id="ARBA00022737"/>
    </source>
</evidence>
<keyword evidence="2 8" id="KW-0812">Transmembrane</keyword>
<name>A0A7C4RUR0_9BACT</name>
<dbReference type="AlphaFoldDB" id="A0A7C4RUR0"/>
<gene>
    <name evidence="12" type="ORF">ENS29_17210</name>
</gene>
<comment type="subcellular location">
    <subcellularLocation>
        <location evidence="1">Membrane</location>
        <topology evidence="1">Multi-pass membrane protein</topology>
    </subcellularLocation>
</comment>
<dbReference type="InterPro" id="IPR002550">
    <property type="entry name" value="CNNM"/>
</dbReference>
<dbReference type="EMBL" id="DSUH01000391">
    <property type="protein sequence ID" value="HGU34561.1"/>
    <property type="molecule type" value="Genomic_DNA"/>
</dbReference>
<dbReference type="InterPro" id="IPR036318">
    <property type="entry name" value="FAD-bd_PCMH-like_sf"/>
</dbReference>
<feature type="domain" description="CNNM transmembrane" evidence="11">
    <location>
        <begin position="1"/>
        <end position="183"/>
    </location>
</feature>
<evidence type="ECO:0000256" key="2">
    <source>
        <dbReference type="ARBA" id="ARBA00022692"/>
    </source>
</evidence>
<dbReference type="InterPro" id="IPR000644">
    <property type="entry name" value="CBS_dom"/>
</dbReference>
<keyword evidence="6 8" id="KW-0472">Membrane</keyword>
<dbReference type="GO" id="GO:0050660">
    <property type="term" value="F:flavin adenine dinucleotide binding"/>
    <property type="evidence" value="ECO:0007669"/>
    <property type="project" value="InterPro"/>
</dbReference>
<dbReference type="InterPro" id="IPR016169">
    <property type="entry name" value="FAD-bd_PCMH_sub2"/>
</dbReference>
<dbReference type="InterPro" id="IPR044751">
    <property type="entry name" value="Ion_transp-like_CBS"/>
</dbReference>
<feature type="transmembrane region" description="Helical" evidence="9">
    <location>
        <begin position="123"/>
        <end position="145"/>
    </location>
</feature>
<dbReference type="PROSITE" id="PS51371">
    <property type="entry name" value="CBS"/>
    <property type="match status" value="1"/>
</dbReference>
<evidence type="ECO:0000256" key="7">
    <source>
        <dbReference type="PROSITE-ProRule" id="PRU00703"/>
    </source>
</evidence>
<dbReference type="GO" id="GO:0005886">
    <property type="term" value="C:plasma membrane"/>
    <property type="evidence" value="ECO:0007669"/>
    <property type="project" value="TreeGrafter"/>
</dbReference>
<evidence type="ECO:0000259" key="11">
    <source>
        <dbReference type="PROSITE" id="PS51846"/>
    </source>
</evidence>
<reference evidence="12" key="1">
    <citation type="journal article" date="2020" name="mSystems">
        <title>Genome- and Community-Level Interaction Insights into Carbon Utilization and Element Cycling Functions of Hydrothermarchaeota in Hydrothermal Sediment.</title>
        <authorList>
            <person name="Zhou Z."/>
            <person name="Liu Y."/>
            <person name="Xu W."/>
            <person name="Pan J."/>
            <person name="Luo Z.H."/>
            <person name="Li M."/>
        </authorList>
    </citation>
    <scope>NUCLEOTIDE SEQUENCE [LARGE SCALE GENOMIC DNA]</scope>
    <source>
        <strain evidence="12">SpSt-477</strain>
    </source>
</reference>
<dbReference type="Pfam" id="PF01595">
    <property type="entry name" value="CNNM"/>
    <property type="match status" value="1"/>
</dbReference>
<dbReference type="SUPFAM" id="SSF54631">
    <property type="entry name" value="CBS-domain pair"/>
    <property type="match status" value="1"/>
</dbReference>